<dbReference type="PROSITE" id="PS51186">
    <property type="entry name" value="GNAT"/>
    <property type="match status" value="1"/>
</dbReference>
<dbReference type="GO" id="GO:0008080">
    <property type="term" value="F:N-acetyltransferase activity"/>
    <property type="evidence" value="ECO:0007669"/>
    <property type="project" value="TreeGrafter"/>
</dbReference>
<dbReference type="AlphaFoldDB" id="A0A7W9SVX0"/>
<feature type="domain" description="N-acetyltransferase" evidence="4">
    <location>
        <begin position="3"/>
        <end position="154"/>
    </location>
</feature>
<dbReference type="SUPFAM" id="SSF55729">
    <property type="entry name" value="Acyl-CoA N-acyltransferases (Nat)"/>
    <property type="match status" value="1"/>
</dbReference>
<proteinExistence type="inferred from homology"/>
<keyword evidence="6" id="KW-1185">Reference proteome</keyword>
<dbReference type="FunFam" id="3.40.630.30:FF:000064">
    <property type="entry name" value="GNAT family acetyltransferase"/>
    <property type="match status" value="1"/>
</dbReference>
<protein>
    <submittedName>
        <fullName evidence="5">GNAT superfamily N-acetyltransferase</fullName>
    </submittedName>
</protein>
<comment type="caution">
    <text evidence="5">The sequence shown here is derived from an EMBL/GenBank/DDBJ whole genome shotgun (WGS) entry which is preliminary data.</text>
</comment>
<evidence type="ECO:0000259" key="4">
    <source>
        <dbReference type="PROSITE" id="PS51186"/>
    </source>
</evidence>
<dbReference type="Proteomes" id="UP000520814">
    <property type="component" value="Unassembled WGS sequence"/>
</dbReference>
<dbReference type="InterPro" id="IPR016181">
    <property type="entry name" value="Acyl_CoA_acyltransferase"/>
</dbReference>
<dbReference type="InterPro" id="IPR000182">
    <property type="entry name" value="GNAT_dom"/>
</dbReference>
<evidence type="ECO:0000256" key="3">
    <source>
        <dbReference type="ARBA" id="ARBA00023315"/>
    </source>
</evidence>
<organism evidence="5 6">
    <name type="scientific">Armatimonas rosea</name>
    <dbReference type="NCBI Taxonomy" id="685828"/>
    <lineage>
        <taxon>Bacteria</taxon>
        <taxon>Bacillati</taxon>
        <taxon>Armatimonadota</taxon>
        <taxon>Armatimonadia</taxon>
        <taxon>Armatimonadales</taxon>
        <taxon>Armatimonadaceae</taxon>
        <taxon>Armatimonas</taxon>
    </lineage>
</organism>
<sequence>MPIHVRPATPADGSNFLSLIQALADYEALPGPTDDAKERLLADAFAHQPPRFFVHLAFDEESAEPLGYTITFFTYSTFLAKPTLFLEDFFVLPEARTKGVGSALFDFQVREASRLGCGRMEWTCLDWNELAQGFYNKRGATHLKDWWIYRLTEEDFTRWS</sequence>
<gene>
    <name evidence="5" type="ORF">HNQ39_005652</name>
</gene>
<name>A0A7W9SVX0_ARMRO</name>
<reference evidence="5 6" key="1">
    <citation type="submission" date="2020-08" db="EMBL/GenBank/DDBJ databases">
        <title>Genomic Encyclopedia of Type Strains, Phase IV (KMG-IV): sequencing the most valuable type-strain genomes for metagenomic binning, comparative biology and taxonomic classification.</title>
        <authorList>
            <person name="Goeker M."/>
        </authorList>
    </citation>
    <scope>NUCLEOTIDE SEQUENCE [LARGE SCALE GENOMIC DNA]</scope>
    <source>
        <strain evidence="5 6">DSM 23562</strain>
    </source>
</reference>
<dbReference type="CDD" id="cd04301">
    <property type="entry name" value="NAT_SF"/>
    <property type="match status" value="1"/>
</dbReference>
<dbReference type="RefSeq" id="WP_184203897.1">
    <property type="nucleotide sequence ID" value="NZ_JACHGW010000008.1"/>
</dbReference>
<comment type="similarity">
    <text evidence="1">Belongs to the acetyltransferase family.</text>
</comment>
<evidence type="ECO:0000313" key="6">
    <source>
        <dbReference type="Proteomes" id="UP000520814"/>
    </source>
</evidence>
<dbReference type="InterPro" id="IPR051016">
    <property type="entry name" value="Diverse_Substrate_AcTransf"/>
</dbReference>
<dbReference type="Gene3D" id="3.40.630.30">
    <property type="match status" value="1"/>
</dbReference>
<dbReference type="PANTHER" id="PTHR10545">
    <property type="entry name" value="DIAMINE N-ACETYLTRANSFERASE"/>
    <property type="match status" value="1"/>
</dbReference>
<evidence type="ECO:0000256" key="2">
    <source>
        <dbReference type="ARBA" id="ARBA00022679"/>
    </source>
</evidence>
<dbReference type="PANTHER" id="PTHR10545:SF29">
    <property type="entry name" value="GH14572P-RELATED"/>
    <property type="match status" value="1"/>
</dbReference>
<evidence type="ECO:0000313" key="5">
    <source>
        <dbReference type="EMBL" id="MBB6053810.1"/>
    </source>
</evidence>
<keyword evidence="3" id="KW-0012">Acyltransferase</keyword>
<dbReference type="Pfam" id="PF00583">
    <property type="entry name" value="Acetyltransf_1"/>
    <property type="match status" value="1"/>
</dbReference>
<dbReference type="EMBL" id="JACHGW010000008">
    <property type="protein sequence ID" value="MBB6053810.1"/>
    <property type="molecule type" value="Genomic_DNA"/>
</dbReference>
<keyword evidence="2 5" id="KW-0808">Transferase</keyword>
<accession>A0A7W9SVX0</accession>
<evidence type="ECO:0000256" key="1">
    <source>
        <dbReference type="ARBA" id="ARBA00008694"/>
    </source>
</evidence>